<evidence type="ECO:0000313" key="2">
    <source>
        <dbReference type="Proteomes" id="UP001346869"/>
    </source>
</evidence>
<dbReference type="EMBL" id="JAUZQC010000011">
    <property type="protein sequence ID" value="KAK5864187.1"/>
    <property type="molecule type" value="Genomic_DNA"/>
</dbReference>
<protein>
    <submittedName>
        <fullName evidence="1">Uncharacterized protein</fullName>
    </submittedName>
</protein>
<accession>A0AAN7XN90</accession>
<evidence type="ECO:0000313" key="1">
    <source>
        <dbReference type="EMBL" id="KAK5864187.1"/>
    </source>
</evidence>
<dbReference type="AlphaFoldDB" id="A0AAN7XN90"/>
<name>A0AAN7XN90_ELEMC</name>
<reference evidence="1 2" key="2">
    <citation type="journal article" date="2023" name="Mol. Biol. Evol.">
        <title>Genomics of Secondarily Temperate Adaptation in the Only Non-Antarctic Icefish.</title>
        <authorList>
            <person name="Rivera-Colon A.G."/>
            <person name="Rayamajhi N."/>
            <person name="Minhas B.F."/>
            <person name="Madrigal G."/>
            <person name="Bilyk K.T."/>
            <person name="Yoon V."/>
            <person name="Hune M."/>
            <person name="Gregory S."/>
            <person name="Cheng C.H.C."/>
            <person name="Catchen J.M."/>
        </authorList>
    </citation>
    <scope>NUCLEOTIDE SEQUENCE [LARGE SCALE GENOMIC DNA]</scope>
    <source>
        <strain evidence="1">JMC-PN-2008</strain>
    </source>
</reference>
<gene>
    <name evidence="1" type="ORF">PBY51_001147</name>
</gene>
<dbReference type="Proteomes" id="UP001346869">
    <property type="component" value="Unassembled WGS sequence"/>
</dbReference>
<organism evidence="1 2">
    <name type="scientific">Eleginops maclovinus</name>
    <name type="common">Patagonian blennie</name>
    <name type="synonym">Eleginus maclovinus</name>
    <dbReference type="NCBI Taxonomy" id="56733"/>
    <lineage>
        <taxon>Eukaryota</taxon>
        <taxon>Metazoa</taxon>
        <taxon>Chordata</taxon>
        <taxon>Craniata</taxon>
        <taxon>Vertebrata</taxon>
        <taxon>Euteleostomi</taxon>
        <taxon>Actinopterygii</taxon>
        <taxon>Neopterygii</taxon>
        <taxon>Teleostei</taxon>
        <taxon>Neoteleostei</taxon>
        <taxon>Acanthomorphata</taxon>
        <taxon>Eupercaria</taxon>
        <taxon>Perciformes</taxon>
        <taxon>Notothenioidei</taxon>
        <taxon>Eleginopidae</taxon>
        <taxon>Eleginops</taxon>
    </lineage>
</organism>
<proteinExistence type="predicted"/>
<sequence length="81" mass="9289">MEAVVLAISHFHGVSHDPLPSTPAREKSAAVSMATGSAAHRGRVVPEVVRRPAVIFKHFRRQRRRFETEPGRDFRRRTFRN</sequence>
<keyword evidence="2" id="KW-1185">Reference proteome</keyword>
<comment type="caution">
    <text evidence="1">The sequence shown here is derived from an EMBL/GenBank/DDBJ whole genome shotgun (WGS) entry which is preliminary data.</text>
</comment>
<reference evidence="1 2" key="1">
    <citation type="journal article" date="2023" name="Genes (Basel)">
        <title>Chromosome-Level Genome Assembly and Circadian Gene Repertoire of the Patagonia Blennie Eleginops maclovinus-The Closest Ancestral Proxy of Antarctic Cryonotothenioids.</title>
        <authorList>
            <person name="Cheng C.C."/>
            <person name="Rivera-Colon A.G."/>
            <person name="Minhas B.F."/>
            <person name="Wilson L."/>
            <person name="Rayamajhi N."/>
            <person name="Vargas-Chacoff L."/>
            <person name="Catchen J.M."/>
        </authorList>
    </citation>
    <scope>NUCLEOTIDE SEQUENCE [LARGE SCALE GENOMIC DNA]</scope>
    <source>
        <strain evidence="1">JMC-PN-2008</strain>
    </source>
</reference>